<dbReference type="AlphaFoldDB" id="A0A8S0U9G8"/>
<protein>
    <submittedName>
        <fullName evidence="1">Uncharacterized protein</fullName>
    </submittedName>
</protein>
<sequence>SVVVGYRRLGGEQAVSAMVLSLGIETADDGIVVVSDGVWIEIGGGRGRLLGLF</sequence>
<feature type="non-terminal residue" evidence="1">
    <location>
        <position position="1"/>
    </location>
</feature>
<organism evidence="1 2">
    <name type="scientific">Olea europaea subsp. europaea</name>
    <dbReference type="NCBI Taxonomy" id="158383"/>
    <lineage>
        <taxon>Eukaryota</taxon>
        <taxon>Viridiplantae</taxon>
        <taxon>Streptophyta</taxon>
        <taxon>Embryophyta</taxon>
        <taxon>Tracheophyta</taxon>
        <taxon>Spermatophyta</taxon>
        <taxon>Magnoliopsida</taxon>
        <taxon>eudicotyledons</taxon>
        <taxon>Gunneridae</taxon>
        <taxon>Pentapetalae</taxon>
        <taxon>asterids</taxon>
        <taxon>lamiids</taxon>
        <taxon>Lamiales</taxon>
        <taxon>Oleaceae</taxon>
        <taxon>Oleeae</taxon>
        <taxon>Olea</taxon>
    </lineage>
</organism>
<reference evidence="1 2" key="1">
    <citation type="submission" date="2019-12" db="EMBL/GenBank/DDBJ databases">
        <authorList>
            <person name="Alioto T."/>
            <person name="Alioto T."/>
            <person name="Gomez Garrido J."/>
        </authorList>
    </citation>
    <scope>NUCLEOTIDE SEQUENCE [LARGE SCALE GENOMIC DNA]</scope>
</reference>
<name>A0A8S0U9G8_OLEEU</name>
<evidence type="ECO:0000313" key="2">
    <source>
        <dbReference type="Proteomes" id="UP000594638"/>
    </source>
</evidence>
<gene>
    <name evidence="1" type="ORF">OLEA9_A037212</name>
</gene>
<comment type="caution">
    <text evidence="1">The sequence shown here is derived from an EMBL/GenBank/DDBJ whole genome shotgun (WGS) entry which is preliminary data.</text>
</comment>
<proteinExistence type="predicted"/>
<dbReference type="Proteomes" id="UP000594638">
    <property type="component" value="Unassembled WGS sequence"/>
</dbReference>
<dbReference type="EMBL" id="CACTIH010007485">
    <property type="protein sequence ID" value="CAA3014401.1"/>
    <property type="molecule type" value="Genomic_DNA"/>
</dbReference>
<evidence type="ECO:0000313" key="1">
    <source>
        <dbReference type="EMBL" id="CAA3014401.1"/>
    </source>
</evidence>
<accession>A0A8S0U9G8</accession>
<dbReference type="Gramene" id="OE9A037212T1">
    <property type="protein sequence ID" value="OE9A037212C1"/>
    <property type="gene ID" value="OE9A037212"/>
</dbReference>
<keyword evidence="2" id="KW-1185">Reference proteome</keyword>